<proteinExistence type="predicted"/>
<dbReference type="InterPro" id="IPR009057">
    <property type="entry name" value="Homeodomain-like_sf"/>
</dbReference>
<feature type="domain" description="HTH myb-type" evidence="6">
    <location>
        <begin position="318"/>
        <end position="378"/>
    </location>
</feature>
<dbReference type="KEGG" id="pda:103712260"/>
<evidence type="ECO:0000313" key="7">
    <source>
        <dbReference type="Proteomes" id="UP000228380"/>
    </source>
</evidence>
<dbReference type="GeneID" id="103712260"/>
<accession>A0A8B8ZPU6</accession>
<feature type="region of interest" description="Disordered" evidence="5">
    <location>
        <begin position="472"/>
        <end position="526"/>
    </location>
</feature>
<dbReference type="NCBIfam" id="TIGR01557">
    <property type="entry name" value="myb_SHAQKYF"/>
    <property type="match status" value="1"/>
</dbReference>
<feature type="non-terminal residue" evidence="8">
    <location>
        <position position="1"/>
    </location>
</feature>
<dbReference type="PANTHER" id="PTHR31499">
    <property type="entry name" value="MYB FAMILY TRANSCRIPTION FACTOR PHL11"/>
    <property type="match status" value="1"/>
</dbReference>
<keyword evidence="7" id="KW-1185">Reference proteome</keyword>
<feature type="region of interest" description="Disordered" evidence="5">
    <location>
        <begin position="384"/>
        <end position="407"/>
    </location>
</feature>
<evidence type="ECO:0000256" key="2">
    <source>
        <dbReference type="ARBA" id="ARBA00023125"/>
    </source>
</evidence>
<protein>
    <submittedName>
        <fullName evidence="8">Protein PHOSPHATE STARVATION RESPONSE 3</fullName>
    </submittedName>
</protein>
<dbReference type="FunFam" id="1.10.10.60:FF:000002">
    <property type="entry name" value="Myb family transcription factor"/>
    <property type="match status" value="1"/>
</dbReference>
<keyword evidence="2" id="KW-0238">DNA-binding</keyword>
<keyword evidence="4" id="KW-0539">Nucleus</keyword>
<feature type="region of interest" description="Disordered" evidence="5">
    <location>
        <begin position="290"/>
        <end position="320"/>
    </location>
</feature>
<organism evidence="7 8">
    <name type="scientific">Phoenix dactylifera</name>
    <name type="common">Date palm</name>
    <dbReference type="NCBI Taxonomy" id="42345"/>
    <lineage>
        <taxon>Eukaryota</taxon>
        <taxon>Viridiplantae</taxon>
        <taxon>Streptophyta</taxon>
        <taxon>Embryophyta</taxon>
        <taxon>Tracheophyta</taxon>
        <taxon>Spermatophyta</taxon>
        <taxon>Magnoliopsida</taxon>
        <taxon>Liliopsida</taxon>
        <taxon>Arecaceae</taxon>
        <taxon>Coryphoideae</taxon>
        <taxon>Phoeniceae</taxon>
        <taxon>Phoenix</taxon>
    </lineage>
</organism>
<keyword evidence="3" id="KW-0804">Transcription</keyword>
<evidence type="ECO:0000256" key="3">
    <source>
        <dbReference type="ARBA" id="ARBA00023163"/>
    </source>
</evidence>
<gene>
    <name evidence="8" type="primary">LOC103712260</name>
</gene>
<dbReference type="PANTHER" id="PTHR31499:SF80">
    <property type="entry name" value="HTH MYB-TYPE DOMAIN-CONTAINING PROTEIN"/>
    <property type="match status" value="1"/>
</dbReference>
<dbReference type="Proteomes" id="UP000228380">
    <property type="component" value="Unplaced"/>
</dbReference>
<dbReference type="GO" id="GO:0003677">
    <property type="term" value="F:DNA binding"/>
    <property type="evidence" value="ECO:0007669"/>
    <property type="project" value="UniProtKB-KW"/>
</dbReference>
<evidence type="ECO:0000256" key="5">
    <source>
        <dbReference type="SAM" id="MobiDB-lite"/>
    </source>
</evidence>
<reference evidence="8" key="1">
    <citation type="submission" date="2025-08" db="UniProtKB">
        <authorList>
            <consortium name="RefSeq"/>
        </authorList>
    </citation>
    <scope>IDENTIFICATION</scope>
    <source>
        <tissue evidence="8">Young leaves</tissue>
    </source>
</reference>
<dbReference type="InterPro" id="IPR001005">
    <property type="entry name" value="SANT/Myb"/>
</dbReference>
<feature type="compositionally biased region" description="Basic and acidic residues" evidence="5">
    <location>
        <begin position="504"/>
        <end position="526"/>
    </location>
</feature>
<evidence type="ECO:0000256" key="1">
    <source>
        <dbReference type="ARBA" id="ARBA00023015"/>
    </source>
</evidence>
<dbReference type="Gene3D" id="1.10.10.60">
    <property type="entry name" value="Homeodomain-like"/>
    <property type="match status" value="1"/>
</dbReference>
<dbReference type="InterPro" id="IPR017930">
    <property type="entry name" value="Myb_dom"/>
</dbReference>
<name>A0A8B8ZPU6_PHODC</name>
<evidence type="ECO:0000259" key="6">
    <source>
        <dbReference type="PROSITE" id="PS51294"/>
    </source>
</evidence>
<dbReference type="Pfam" id="PF14379">
    <property type="entry name" value="Myb_CC_LHEQLE"/>
    <property type="match status" value="1"/>
</dbReference>
<dbReference type="SUPFAM" id="SSF46689">
    <property type="entry name" value="Homeodomain-like"/>
    <property type="match status" value="1"/>
</dbReference>
<dbReference type="Pfam" id="PF00249">
    <property type="entry name" value="Myb_DNA-binding"/>
    <property type="match status" value="1"/>
</dbReference>
<keyword evidence="1" id="KW-0805">Transcription regulation</keyword>
<dbReference type="AlphaFoldDB" id="A0A8B8ZPU6"/>
<dbReference type="GO" id="GO:0003700">
    <property type="term" value="F:DNA-binding transcription factor activity"/>
    <property type="evidence" value="ECO:0007669"/>
    <property type="project" value="InterPro"/>
</dbReference>
<dbReference type="RefSeq" id="XP_038973513.1">
    <property type="nucleotide sequence ID" value="XM_039117585.1"/>
</dbReference>
<dbReference type="InterPro" id="IPR006447">
    <property type="entry name" value="Myb_dom_plants"/>
</dbReference>
<dbReference type="PROSITE" id="PS51294">
    <property type="entry name" value="HTH_MYB"/>
    <property type="match status" value="1"/>
</dbReference>
<dbReference type="InterPro" id="IPR046955">
    <property type="entry name" value="PHR1-like"/>
</dbReference>
<evidence type="ECO:0000313" key="8">
    <source>
        <dbReference type="RefSeq" id="XP_038973513.1"/>
    </source>
</evidence>
<dbReference type="OrthoDB" id="551907at2759"/>
<evidence type="ECO:0000256" key="4">
    <source>
        <dbReference type="ARBA" id="ARBA00023242"/>
    </source>
</evidence>
<sequence>LEDIKTGEKRRRTEDSWELQSFPSDRRRHRLQPPASLGFRISLLFLTFWLSRDLPSPSAAEIFETPILDILWKHAGFYGSIEIVFFSQFNCQELLDDKLSCASPSPHVQRELINSSSPEKGLPFCLKKLCPESEPGSSLSNESHTQHFEHAFSGSSTFCASLYSSSSTSSESYRQLGNLPFLPHPQKCKLENSVVQSLNSPLLHVGDTSNVHNEDEHSDDLMKDFLNLSGDASDSSFHGENYDNNSIALGEQMELQMLSEQLGIAITDNGESPRLDDIYETLAPSVPLSSNCNQTSQPLTPPAKVQLHSKSSTSTTAAANKPRLRWTLDLHERFVEAVNKLDGAEKATPKGVLKLMNVEGLTIYHVKSHLQKYRLAKYLPEAQEDKKASSSEDKKAPTISHESDLGNKRSTQVIEALRMQIEVQKQLHEQLEVQRALQLRIEEHAGYLQKILEEQQKASNTFVFSMEMPDTEMQLESPHHSSPHQAESKVDSICPPSSSNSKHKGTDSDTDSKPLEDHKRARLEVE</sequence>
<dbReference type="InterPro" id="IPR025756">
    <property type="entry name" value="Myb_CC_LHEQLE"/>
</dbReference>